<feature type="transmembrane region" description="Helical" evidence="2">
    <location>
        <begin position="41"/>
        <end position="59"/>
    </location>
</feature>
<keyword evidence="2" id="KW-0812">Transmembrane</keyword>
<protein>
    <submittedName>
        <fullName evidence="3">Uncharacterized protein</fullName>
    </submittedName>
</protein>
<feature type="transmembrane region" description="Helical" evidence="2">
    <location>
        <begin position="339"/>
        <end position="361"/>
    </location>
</feature>
<dbReference type="GO" id="GO:0005783">
    <property type="term" value="C:endoplasmic reticulum"/>
    <property type="evidence" value="ECO:0007669"/>
    <property type="project" value="TreeGrafter"/>
</dbReference>
<keyword evidence="2" id="KW-0472">Membrane</keyword>
<dbReference type="EnsemblMetazoa" id="XM_008182453.1">
    <property type="protein sequence ID" value="XP_008180675.1"/>
    <property type="gene ID" value="LOC100570582"/>
</dbReference>
<sequence length="414" mass="48213">MATNGHDYSEPVVLPPNDLDMRTAEGNNNNDNNNNINANRLFVVWDHLLSAVYMITLFYQSRLLEFMLVLKAVLLFILLTYMHMRLSKMTANCLEHAIDAWPGDGILRVEFIRSFQSSHAEQTDAFNELFTLENSYKREYKLKRIKKNEEPAPLFNRFTKTNSPENKGEIDIEPSTGKLVDNTIRETNTINPNLFNYLSSKNYINVEDEKKKMFGSTTNTNHHSTSKSDFLTVEDSAQFCSTKFPNNSIRGVLEIDSSFQSISTKLPLINDQKGLKCTWDKYFGGSVDKFFLEYFFGYNELLMSSVKSLSVNEQEKGILRNVITGKYRRLTHWTDITSYIPSFFVMLIFVSMWSVLFAFMLKFFSDIKMPFYIILTVWVANRYQTKYGRCPLTQKHWPKWESIVIPKYLNDNTM</sequence>
<dbReference type="PANTHER" id="PTHR21650:SF4">
    <property type="entry name" value="MEMBRALIN"/>
    <property type="match status" value="1"/>
</dbReference>
<name>A0A8R1X429_ACYPI</name>
<dbReference type="OrthoDB" id="6779347at2759"/>
<feature type="transmembrane region" description="Helical" evidence="2">
    <location>
        <begin position="66"/>
        <end position="84"/>
    </location>
</feature>
<dbReference type="GO" id="GO:1904294">
    <property type="term" value="P:positive regulation of ERAD pathway"/>
    <property type="evidence" value="ECO:0007669"/>
    <property type="project" value="TreeGrafter"/>
</dbReference>
<dbReference type="AlphaFoldDB" id="A0A8R1X429"/>
<keyword evidence="2" id="KW-1133">Transmembrane helix</keyword>
<dbReference type="PANTHER" id="PTHR21650">
    <property type="entry name" value="MEMBRALIN/KINETOCHORE PROTEIN NUF2"/>
    <property type="match status" value="1"/>
</dbReference>
<dbReference type="GO" id="GO:0034976">
    <property type="term" value="P:response to endoplasmic reticulum stress"/>
    <property type="evidence" value="ECO:0007669"/>
    <property type="project" value="TreeGrafter"/>
</dbReference>
<keyword evidence="4" id="KW-1185">Reference proteome</keyword>
<proteinExistence type="predicted"/>
<evidence type="ECO:0000313" key="3">
    <source>
        <dbReference type="EnsemblMetazoa" id="XP_008180675.1"/>
    </source>
</evidence>
<dbReference type="KEGG" id="api:100570582"/>
<reference evidence="3" key="2">
    <citation type="submission" date="2022-06" db="UniProtKB">
        <authorList>
            <consortium name="EnsemblMetazoa"/>
        </authorList>
    </citation>
    <scope>IDENTIFICATION</scope>
</reference>
<reference evidence="4" key="1">
    <citation type="submission" date="2010-06" db="EMBL/GenBank/DDBJ databases">
        <authorList>
            <person name="Jiang H."/>
            <person name="Abraham K."/>
            <person name="Ali S."/>
            <person name="Alsbrooks S.L."/>
            <person name="Anim B.N."/>
            <person name="Anosike U.S."/>
            <person name="Attaway T."/>
            <person name="Bandaranaike D.P."/>
            <person name="Battles P.K."/>
            <person name="Bell S.N."/>
            <person name="Bell A.V."/>
            <person name="Beltran B."/>
            <person name="Bickham C."/>
            <person name="Bustamante Y."/>
            <person name="Caleb T."/>
            <person name="Canada A."/>
            <person name="Cardenas V."/>
            <person name="Carter K."/>
            <person name="Chacko J."/>
            <person name="Chandrabose M.N."/>
            <person name="Chavez D."/>
            <person name="Chavez A."/>
            <person name="Chen L."/>
            <person name="Chu H.-S."/>
            <person name="Claassen K.J."/>
            <person name="Cockrell R."/>
            <person name="Collins M."/>
            <person name="Cooper J.A."/>
            <person name="Cree A."/>
            <person name="Curry S.M."/>
            <person name="Da Y."/>
            <person name="Dao M.D."/>
            <person name="Das B."/>
            <person name="Davila M.-L."/>
            <person name="Davy-Carroll L."/>
            <person name="Denson S."/>
            <person name="Dinh H."/>
            <person name="Ebong V.E."/>
            <person name="Edwards J.R."/>
            <person name="Egan A."/>
            <person name="El-Daye J."/>
            <person name="Escobedo L."/>
            <person name="Fernandez S."/>
            <person name="Fernando P.R."/>
            <person name="Flagg N."/>
            <person name="Forbes L.D."/>
            <person name="Fowler R.G."/>
            <person name="Fu Q."/>
            <person name="Gabisi R.A."/>
            <person name="Ganer J."/>
            <person name="Garbino Pronczuk A."/>
            <person name="Garcia R.M."/>
            <person name="Garner T."/>
            <person name="Garrett T.E."/>
            <person name="Gonzalez D.A."/>
            <person name="Hamid H."/>
            <person name="Hawkins E.S."/>
            <person name="Hirani K."/>
            <person name="Hogues M.E."/>
            <person name="Hollins B."/>
            <person name="Hsiao C.-H."/>
            <person name="Jabil R."/>
            <person name="James M.L."/>
            <person name="Jhangiani S.N."/>
            <person name="Johnson B."/>
            <person name="Johnson Q."/>
            <person name="Joshi V."/>
            <person name="Kalu J.B."/>
            <person name="Kam C."/>
            <person name="Kashfia A."/>
            <person name="Keebler J."/>
            <person name="Kisamo H."/>
            <person name="Kovar C.L."/>
            <person name="Lago L.A."/>
            <person name="Lai C.-Y."/>
            <person name="Laidlaw J."/>
            <person name="Lara F."/>
            <person name="Le T.-K."/>
            <person name="Lee S.L."/>
            <person name="Legall F.H."/>
            <person name="Lemon S.J."/>
            <person name="Lewis L.R."/>
            <person name="Li B."/>
            <person name="Liu Y."/>
            <person name="Liu Y.-S."/>
            <person name="Lopez J."/>
            <person name="Lozado R.J."/>
            <person name="Lu J."/>
            <person name="Madu R.C."/>
            <person name="Maheshwari M."/>
            <person name="Maheshwari R."/>
            <person name="Malloy K."/>
            <person name="Martinez E."/>
            <person name="Mathew T."/>
            <person name="Mercado I.C."/>
            <person name="Mercado C."/>
            <person name="Meyer B."/>
            <person name="Montgomery K."/>
            <person name="Morgan M.B."/>
            <person name="Munidasa M."/>
            <person name="Nazareth L.V."/>
            <person name="Nelson J."/>
            <person name="Ng B.M."/>
            <person name="Nguyen N.B."/>
            <person name="Nguyen P.Q."/>
            <person name="Nguyen T."/>
            <person name="Obregon M."/>
            <person name="Okwuonu G.O."/>
            <person name="Onwere C.G."/>
            <person name="Orozco G."/>
            <person name="Parra A."/>
            <person name="Patel S."/>
            <person name="Patil S."/>
            <person name="Perez A."/>
            <person name="Perez Y."/>
            <person name="Pham C."/>
            <person name="Primus E.L."/>
            <person name="Pu L.-L."/>
            <person name="Puazo M."/>
            <person name="Qin X."/>
            <person name="Quiroz J.B."/>
            <person name="Reese J."/>
            <person name="Richards S."/>
            <person name="Rives C.M."/>
            <person name="Robberts R."/>
            <person name="Ruiz S.J."/>
            <person name="Ruiz M.J."/>
            <person name="Santibanez J."/>
            <person name="Schneider B.W."/>
            <person name="Sisson I."/>
            <person name="Smith M."/>
            <person name="Sodergren E."/>
            <person name="Song X.-Z."/>
            <person name="Song B.B."/>
            <person name="Summersgill H."/>
            <person name="Thelus R."/>
            <person name="Thornton R.D."/>
            <person name="Trejos Z.Y."/>
            <person name="Usmani K."/>
            <person name="Vattathil S."/>
            <person name="Villasana D."/>
            <person name="Walker D.L."/>
            <person name="Wang S."/>
            <person name="Wang K."/>
            <person name="White C.S."/>
            <person name="Williams A.C."/>
            <person name="Williamson J."/>
            <person name="Wilson K."/>
            <person name="Woghiren I.O."/>
            <person name="Woodworth J.R."/>
            <person name="Worley K.C."/>
            <person name="Wright R.A."/>
            <person name="Wu W."/>
            <person name="Young L."/>
            <person name="Zhang L."/>
            <person name="Zhang J."/>
            <person name="Zhu Y."/>
            <person name="Muzny D.M."/>
            <person name="Weinstock G."/>
            <person name="Gibbs R.A."/>
        </authorList>
    </citation>
    <scope>NUCLEOTIDE SEQUENCE [LARGE SCALE GENOMIC DNA]</scope>
    <source>
        <strain evidence="4">LSR1</strain>
    </source>
</reference>
<dbReference type="GeneID" id="100570582"/>
<dbReference type="Pfam" id="PF09746">
    <property type="entry name" value="Membralin"/>
    <property type="match status" value="1"/>
</dbReference>
<evidence type="ECO:0000256" key="2">
    <source>
        <dbReference type="SAM" id="Phobius"/>
    </source>
</evidence>
<dbReference type="InterPro" id="IPR019144">
    <property type="entry name" value="Membralin"/>
</dbReference>
<feature type="region of interest" description="Disordered" evidence="1">
    <location>
        <begin position="1"/>
        <end position="32"/>
    </location>
</feature>
<evidence type="ECO:0000313" key="4">
    <source>
        <dbReference type="Proteomes" id="UP000007819"/>
    </source>
</evidence>
<organism evidence="3 4">
    <name type="scientific">Acyrthosiphon pisum</name>
    <name type="common">Pea aphid</name>
    <dbReference type="NCBI Taxonomy" id="7029"/>
    <lineage>
        <taxon>Eukaryota</taxon>
        <taxon>Metazoa</taxon>
        <taxon>Ecdysozoa</taxon>
        <taxon>Arthropoda</taxon>
        <taxon>Hexapoda</taxon>
        <taxon>Insecta</taxon>
        <taxon>Pterygota</taxon>
        <taxon>Neoptera</taxon>
        <taxon>Paraneoptera</taxon>
        <taxon>Hemiptera</taxon>
        <taxon>Sternorrhyncha</taxon>
        <taxon>Aphidomorpha</taxon>
        <taxon>Aphidoidea</taxon>
        <taxon>Aphididae</taxon>
        <taxon>Macrosiphini</taxon>
        <taxon>Acyrthosiphon</taxon>
    </lineage>
</organism>
<dbReference type="Proteomes" id="UP000007819">
    <property type="component" value="Chromosome X"/>
</dbReference>
<accession>A0A8R1X429</accession>
<dbReference type="RefSeq" id="XP_008180675.1">
    <property type="nucleotide sequence ID" value="XM_008182453.1"/>
</dbReference>
<evidence type="ECO:0000256" key="1">
    <source>
        <dbReference type="SAM" id="MobiDB-lite"/>
    </source>
</evidence>